<feature type="region of interest" description="Disordered" evidence="1">
    <location>
        <begin position="526"/>
        <end position="546"/>
    </location>
</feature>
<evidence type="ECO:0000256" key="1">
    <source>
        <dbReference type="SAM" id="MobiDB-lite"/>
    </source>
</evidence>
<feature type="compositionally biased region" description="Basic and acidic residues" evidence="1">
    <location>
        <begin position="528"/>
        <end position="546"/>
    </location>
</feature>
<organism evidence="2 3">
    <name type="scientific">Rhabdobacter roseus</name>
    <dbReference type="NCBI Taxonomy" id="1655419"/>
    <lineage>
        <taxon>Bacteria</taxon>
        <taxon>Pseudomonadati</taxon>
        <taxon>Bacteroidota</taxon>
        <taxon>Cytophagia</taxon>
        <taxon>Cytophagales</taxon>
        <taxon>Cytophagaceae</taxon>
        <taxon>Rhabdobacter</taxon>
    </lineage>
</organism>
<protein>
    <submittedName>
        <fullName evidence="2">Uncharacterized protein</fullName>
    </submittedName>
</protein>
<name>A0A840TT38_9BACT</name>
<proteinExistence type="predicted"/>
<evidence type="ECO:0000313" key="3">
    <source>
        <dbReference type="Proteomes" id="UP000557307"/>
    </source>
</evidence>
<dbReference type="RefSeq" id="WP_184174372.1">
    <property type="nucleotide sequence ID" value="NZ_JACHGF010000003.1"/>
</dbReference>
<evidence type="ECO:0000313" key="2">
    <source>
        <dbReference type="EMBL" id="MBB5284433.1"/>
    </source>
</evidence>
<dbReference type="AlphaFoldDB" id="A0A840TT38"/>
<keyword evidence="3" id="KW-1185">Reference proteome</keyword>
<dbReference type="EMBL" id="JACHGF010000003">
    <property type="protein sequence ID" value="MBB5284433.1"/>
    <property type="molecule type" value="Genomic_DNA"/>
</dbReference>
<gene>
    <name evidence="2" type="ORF">HNQ92_002576</name>
</gene>
<accession>A0A840TT38</accession>
<reference evidence="2 3" key="1">
    <citation type="submission" date="2020-08" db="EMBL/GenBank/DDBJ databases">
        <title>Genomic Encyclopedia of Type Strains, Phase IV (KMG-IV): sequencing the most valuable type-strain genomes for metagenomic binning, comparative biology and taxonomic classification.</title>
        <authorList>
            <person name="Goeker M."/>
        </authorList>
    </citation>
    <scope>NUCLEOTIDE SEQUENCE [LARGE SCALE GENOMIC DNA]</scope>
    <source>
        <strain evidence="2 3">DSM 105074</strain>
    </source>
</reference>
<sequence>MSNVVASLDLDELLLNDREAALAMANLNWNPEDLPADVQVTHMHYNKPQLRSMMVGANVEYAVWGRGTGKSEGLISPRTKRNVEVMPQGHGCFVGATYLQLLERTLPPVVKGWEAMGWKRDRDFWIRKTPPKSLNVPQPIVGPLTPEHCIFFRNGAVASLVSQDRPGSANGKTVHWIAGDEAKFLDKKALDNELLMTNRGDDQYFGGIPEFHSMLFCTDMPTWKSAMWILEMEDKMKPERVELLKGIQVEIFKLWQKYLVYEGRKKAAIFNQIRQYQKYWDEIRANTTYFSEASTWENVEGFGRKNILAMKERLPKFIYRTAILNMRPGAGEEDFYPHLNDRHLYDAYDYGHLDKLEFGTTADDCRKDADLDPGLPLHTALDYGAHINNVATGQLKGFQRFDVISGMDVLQPQRLKDLAKRWCDYYEPHRRTNNIVYYYYDHTALQGNAISEFNYADEWIALVSKRGWKVKKIYLGRTPAPKSRYEMWGDLLQGKHAKIRAVRFNRNNCNYLLESMRGAKVKAGTKNGEYEKNKADERNPELDQRTTTHYSDAADTLLWGVTTNQVRKLSGVAVVTSS</sequence>
<dbReference type="Proteomes" id="UP000557307">
    <property type="component" value="Unassembled WGS sequence"/>
</dbReference>
<comment type="caution">
    <text evidence="2">The sequence shown here is derived from an EMBL/GenBank/DDBJ whole genome shotgun (WGS) entry which is preliminary data.</text>
</comment>